<gene>
    <name evidence="2" type="ORF">PanWU01x14_099190</name>
</gene>
<dbReference type="InterPro" id="IPR056924">
    <property type="entry name" value="SH3_Tf2-1"/>
</dbReference>
<dbReference type="OrthoDB" id="1738613at2759"/>
<sequence>YADPKRRDVEFDTSDSVFLKVTPRCGVTRFGVKGKLAPRYIGPFEIAERIGPVAYRLNLPAQLGHVHNVFHVSILKKYMPDPSHVIQYVHVQIQKDASYEDQLVRLLARELKVFRNKEILLVKVL</sequence>
<keyword evidence="3" id="KW-1185">Reference proteome</keyword>
<comment type="caution">
    <text evidence="2">The sequence shown here is derived from an EMBL/GenBank/DDBJ whole genome shotgun (WGS) entry which is preliminary data.</text>
</comment>
<evidence type="ECO:0000313" key="2">
    <source>
        <dbReference type="EMBL" id="PON67922.1"/>
    </source>
</evidence>
<dbReference type="EMBL" id="JXTB01000067">
    <property type="protein sequence ID" value="PON67922.1"/>
    <property type="molecule type" value="Genomic_DNA"/>
</dbReference>
<evidence type="ECO:0000313" key="3">
    <source>
        <dbReference type="Proteomes" id="UP000237105"/>
    </source>
</evidence>
<accession>A0A2P5D3P6</accession>
<feature type="non-terminal residue" evidence="2">
    <location>
        <position position="1"/>
    </location>
</feature>
<feature type="domain" description="Tf2-1-like SH3-like" evidence="1">
    <location>
        <begin position="15"/>
        <end position="78"/>
    </location>
</feature>
<protein>
    <recommendedName>
        <fullName evidence="1">Tf2-1-like SH3-like domain-containing protein</fullName>
    </recommendedName>
</protein>
<dbReference type="AlphaFoldDB" id="A0A2P5D3P6"/>
<organism evidence="2 3">
    <name type="scientific">Parasponia andersonii</name>
    <name type="common">Sponia andersonii</name>
    <dbReference type="NCBI Taxonomy" id="3476"/>
    <lineage>
        <taxon>Eukaryota</taxon>
        <taxon>Viridiplantae</taxon>
        <taxon>Streptophyta</taxon>
        <taxon>Embryophyta</taxon>
        <taxon>Tracheophyta</taxon>
        <taxon>Spermatophyta</taxon>
        <taxon>Magnoliopsida</taxon>
        <taxon>eudicotyledons</taxon>
        <taxon>Gunneridae</taxon>
        <taxon>Pentapetalae</taxon>
        <taxon>rosids</taxon>
        <taxon>fabids</taxon>
        <taxon>Rosales</taxon>
        <taxon>Cannabaceae</taxon>
        <taxon>Parasponia</taxon>
    </lineage>
</organism>
<dbReference type="Proteomes" id="UP000237105">
    <property type="component" value="Unassembled WGS sequence"/>
</dbReference>
<dbReference type="PANTHER" id="PTHR46148:SF60">
    <property type="entry name" value="CHROMO DOMAIN-CONTAINING PROTEIN"/>
    <property type="match status" value="1"/>
</dbReference>
<dbReference type="Pfam" id="PF24626">
    <property type="entry name" value="SH3_Tf2-1"/>
    <property type="match status" value="1"/>
</dbReference>
<name>A0A2P5D3P6_PARAD</name>
<reference evidence="3" key="1">
    <citation type="submission" date="2016-06" db="EMBL/GenBank/DDBJ databases">
        <title>Parallel loss of symbiosis genes in relatives of nitrogen-fixing non-legume Parasponia.</title>
        <authorList>
            <person name="Van Velzen R."/>
            <person name="Holmer R."/>
            <person name="Bu F."/>
            <person name="Rutten L."/>
            <person name="Van Zeijl A."/>
            <person name="Liu W."/>
            <person name="Santuari L."/>
            <person name="Cao Q."/>
            <person name="Sharma T."/>
            <person name="Shen D."/>
            <person name="Roswanjaya Y."/>
            <person name="Wardhani T."/>
            <person name="Kalhor M.S."/>
            <person name="Jansen J."/>
            <person name="Van den Hoogen J."/>
            <person name="Gungor B."/>
            <person name="Hartog M."/>
            <person name="Hontelez J."/>
            <person name="Verver J."/>
            <person name="Yang W.-C."/>
            <person name="Schijlen E."/>
            <person name="Repin R."/>
            <person name="Schilthuizen M."/>
            <person name="Schranz E."/>
            <person name="Heidstra R."/>
            <person name="Miyata K."/>
            <person name="Fedorova E."/>
            <person name="Kohlen W."/>
            <person name="Bisseling T."/>
            <person name="Smit S."/>
            <person name="Geurts R."/>
        </authorList>
    </citation>
    <scope>NUCLEOTIDE SEQUENCE [LARGE SCALE GENOMIC DNA]</scope>
    <source>
        <strain evidence="3">cv. WU1-14</strain>
    </source>
</reference>
<evidence type="ECO:0000259" key="1">
    <source>
        <dbReference type="Pfam" id="PF24626"/>
    </source>
</evidence>
<dbReference type="PANTHER" id="PTHR46148">
    <property type="entry name" value="CHROMO DOMAIN-CONTAINING PROTEIN"/>
    <property type="match status" value="1"/>
</dbReference>
<proteinExistence type="predicted"/>